<dbReference type="RefSeq" id="WP_066385932.1">
    <property type="nucleotide sequence ID" value="NZ_LTAZ01000023.1"/>
</dbReference>
<name>A0A151A8K5_9EURY</name>
<organism evidence="3 4">
    <name type="scientific">Halalkalicoccus paucihalophilus</name>
    <dbReference type="NCBI Taxonomy" id="1008153"/>
    <lineage>
        <taxon>Archaea</taxon>
        <taxon>Methanobacteriati</taxon>
        <taxon>Methanobacteriota</taxon>
        <taxon>Stenosarchaea group</taxon>
        <taxon>Halobacteria</taxon>
        <taxon>Halobacteriales</taxon>
        <taxon>Halococcaceae</taxon>
        <taxon>Halalkalicoccus</taxon>
    </lineage>
</organism>
<dbReference type="EMBL" id="LTAZ01000023">
    <property type="protein sequence ID" value="KYH23717.1"/>
    <property type="molecule type" value="Genomic_DNA"/>
</dbReference>
<dbReference type="PATRIC" id="fig|1008153.3.peg.4503"/>
<accession>A0A151A8K5</accession>
<evidence type="ECO:0000313" key="3">
    <source>
        <dbReference type="EMBL" id="KYH23717.1"/>
    </source>
</evidence>
<dbReference type="Proteomes" id="UP000075321">
    <property type="component" value="Unassembled WGS sequence"/>
</dbReference>
<dbReference type="Gene3D" id="1.10.287.1490">
    <property type="match status" value="1"/>
</dbReference>
<feature type="compositionally biased region" description="Basic and acidic residues" evidence="2">
    <location>
        <begin position="153"/>
        <end position="163"/>
    </location>
</feature>
<comment type="caution">
    <text evidence="3">The sequence shown here is derived from an EMBL/GenBank/DDBJ whole genome shotgun (WGS) entry which is preliminary data.</text>
</comment>
<evidence type="ECO:0000256" key="1">
    <source>
        <dbReference type="SAM" id="Coils"/>
    </source>
</evidence>
<dbReference type="OrthoDB" id="259993at2157"/>
<reference evidence="3 4" key="1">
    <citation type="submission" date="2016-02" db="EMBL/GenBank/DDBJ databases">
        <title>Genome sequence of Halalkalicoccus paucihalophilus DSM 24557.</title>
        <authorList>
            <person name="Poehlein A."/>
            <person name="Daniel R."/>
        </authorList>
    </citation>
    <scope>NUCLEOTIDE SEQUENCE [LARGE SCALE GENOMIC DNA]</scope>
    <source>
        <strain evidence="3 4">DSM 24557</strain>
    </source>
</reference>
<gene>
    <name evidence="3" type="primary">smc_7</name>
    <name evidence="3" type="ORF">HAPAU_41970</name>
</gene>
<feature type="region of interest" description="Disordered" evidence="2">
    <location>
        <begin position="145"/>
        <end position="223"/>
    </location>
</feature>
<proteinExistence type="predicted"/>
<keyword evidence="1" id="KW-0175">Coiled coil</keyword>
<protein>
    <submittedName>
        <fullName evidence="3">Chromosome partition protein Smc</fullName>
    </submittedName>
</protein>
<feature type="compositionally biased region" description="Basic and acidic residues" evidence="2">
    <location>
        <begin position="200"/>
        <end position="223"/>
    </location>
</feature>
<feature type="coiled-coil region" evidence="1">
    <location>
        <begin position="62"/>
        <end position="124"/>
    </location>
</feature>
<dbReference type="AlphaFoldDB" id="A0A151A8K5"/>
<dbReference type="SUPFAM" id="SSF90257">
    <property type="entry name" value="Myosin rod fragments"/>
    <property type="match status" value="1"/>
</dbReference>
<evidence type="ECO:0000256" key="2">
    <source>
        <dbReference type="SAM" id="MobiDB-lite"/>
    </source>
</evidence>
<evidence type="ECO:0000313" key="4">
    <source>
        <dbReference type="Proteomes" id="UP000075321"/>
    </source>
</evidence>
<sequence length="223" mass="25362">MNETSDEEMNIPDTEERMVQVAVEVPESVRDGAKAKLPYGGMSQVIREELNRVAFGEEMGQRSRLESRLEDVREERDKLQRERRELNAKLENLEDQAKDIERKLDDLTTQEDRYEAKLESVEYNIRIEGRNLFADHGQVESIAAEAGKSPEGVIKDLKHRNPDVPDEAFLSGLDGGGGFSPPDKNPKSSLKSAKNMGYGKDGEMRPLEEREEKYRPRDPDADN</sequence>
<keyword evidence="4" id="KW-1185">Reference proteome</keyword>